<accession>A0A177DEE9</accession>
<reference evidence="3 4" key="1">
    <citation type="submission" date="2016-05" db="EMBL/GenBank/DDBJ databases">
        <title>Comparative analysis of secretome profiles of manganese(II)-oxidizing ascomycete fungi.</title>
        <authorList>
            <consortium name="DOE Joint Genome Institute"/>
            <person name="Zeiner C.A."/>
            <person name="Purvine S.O."/>
            <person name="Zink E.M."/>
            <person name="Wu S."/>
            <person name="Pasa-Tolic L."/>
            <person name="Chaput D.L."/>
            <person name="Haridas S."/>
            <person name="Grigoriev I.V."/>
            <person name="Santelli C.M."/>
            <person name="Hansel C.M."/>
        </authorList>
    </citation>
    <scope>NUCLEOTIDE SEQUENCE [LARGE SCALE GENOMIC DNA]</scope>
    <source>
        <strain evidence="3 4">SRC1lrK2f</strain>
    </source>
</reference>
<dbReference type="EMBL" id="KV441487">
    <property type="protein sequence ID" value="OAG17189.1"/>
    <property type="molecule type" value="Genomic_DNA"/>
</dbReference>
<dbReference type="InterPro" id="IPR009799">
    <property type="entry name" value="EthD_dom"/>
</dbReference>
<dbReference type="VEuPathDB" id="FungiDB:CC77DRAFT_1023347"/>
<dbReference type="GO" id="GO:0016491">
    <property type="term" value="F:oxidoreductase activity"/>
    <property type="evidence" value="ECO:0007669"/>
    <property type="project" value="InterPro"/>
</dbReference>
<name>A0A177DEE9_ALTAL</name>
<evidence type="ECO:0000259" key="2">
    <source>
        <dbReference type="Pfam" id="PF07110"/>
    </source>
</evidence>
<dbReference type="InterPro" id="IPR011008">
    <property type="entry name" value="Dimeric_a/b-barrel"/>
</dbReference>
<proteinExistence type="inferred from homology"/>
<dbReference type="STRING" id="5599.A0A177DEE9"/>
<dbReference type="GeneID" id="29111240"/>
<sequence>MINTSTARLLVPAVRVGRTRELPASVNHLNFQFWPHNLLIPSLACIKLSFFFRKSPTVTDAFFQKHYNHIHSDLTVACKKFHAVKIARYVQLYQSPGLKSKLQELGMDVLEYDACSQIWVRKWEDWEAFAGSDEYRAALMPDAEKFMNLEKGIQVMAG</sequence>
<dbReference type="OMA" id="IDHEFTH"/>
<keyword evidence="4" id="KW-1185">Reference proteome</keyword>
<protein>
    <recommendedName>
        <fullName evidence="2">EthD domain-containing protein</fullName>
    </recommendedName>
</protein>
<dbReference type="Proteomes" id="UP000077248">
    <property type="component" value="Unassembled WGS sequence"/>
</dbReference>
<dbReference type="RefSeq" id="XP_018382610.1">
    <property type="nucleotide sequence ID" value="XM_018525646.1"/>
</dbReference>
<dbReference type="Gene3D" id="3.30.70.100">
    <property type="match status" value="1"/>
</dbReference>
<comment type="similarity">
    <text evidence="1">Belongs to the tpcK family.</text>
</comment>
<gene>
    <name evidence="3" type="ORF">CC77DRAFT_1023347</name>
</gene>
<organism evidence="3 4">
    <name type="scientific">Alternaria alternata</name>
    <name type="common">Alternaria rot fungus</name>
    <name type="synonym">Torula alternata</name>
    <dbReference type="NCBI Taxonomy" id="5599"/>
    <lineage>
        <taxon>Eukaryota</taxon>
        <taxon>Fungi</taxon>
        <taxon>Dikarya</taxon>
        <taxon>Ascomycota</taxon>
        <taxon>Pezizomycotina</taxon>
        <taxon>Dothideomycetes</taxon>
        <taxon>Pleosporomycetidae</taxon>
        <taxon>Pleosporales</taxon>
        <taxon>Pleosporineae</taxon>
        <taxon>Pleosporaceae</taxon>
        <taxon>Alternaria</taxon>
        <taxon>Alternaria sect. Alternaria</taxon>
        <taxon>Alternaria alternata complex</taxon>
    </lineage>
</organism>
<feature type="domain" description="EthD" evidence="2">
    <location>
        <begin position="56"/>
        <end position="149"/>
    </location>
</feature>
<dbReference type="Pfam" id="PF07110">
    <property type="entry name" value="EthD"/>
    <property type="match status" value="1"/>
</dbReference>
<evidence type="ECO:0000256" key="1">
    <source>
        <dbReference type="ARBA" id="ARBA00005986"/>
    </source>
</evidence>
<dbReference type="KEGG" id="aalt:CC77DRAFT_1023347"/>
<dbReference type="SUPFAM" id="SSF54909">
    <property type="entry name" value="Dimeric alpha+beta barrel"/>
    <property type="match status" value="1"/>
</dbReference>
<evidence type="ECO:0000313" key="3">
    <source>
        <dbReference type="EMBL" id="OAG17189.1"/>
    </source>
</evidence>
<evidence type="ECO:0000313" key="4">
    <source>
        <dbReference type="Proteomes" id="UP000077248"/>
    </source>
</evidence>
<dbReference type="AlphaFoldDB" id="A0A177DEE9"/>